<dbReference type="CDD" id="cd09917">
    <property type="entry name" value="F-box_SF"/>
    <property type="match status" value="1"/>
</dbReference>
<dbReference type="Proteomes" id="UP000494206">
    <property type="component" value="Unassembled WGS sequence"/>
</dbReference>
<dbReference type="InterPro" id="IPR001810">
    <property type="entry name" value="F-box_dom"/>
</dbReference>
<keyword evidence="3" id="KW-1185">Reference proteome</keyword>
<gene>
    <name evidence="2" type="ORF">CBOVIS_LOCUS2392</name>
</gene>
<reference evidence="2 3" key="1">
    <citation type="submission" date="2020-04" db="EMBL/GenBank/DDBJ databases">
        <authorList>
            <person name="Laetsch R D."/>
            <person name="Stevens L."/>
            <person name="Kumar S."/>
            <person name="Blaxter L. M."/>
        </authorList>
    </citation>
    <scope>NUCLEOTIDE SEQUENCE [LARGE SCALE GENOMIC DNA]</scope>
</reference>
<evidence type="ECO:0000259" key="1">
    <source>
        <dbReference type="Pfam" id="PF00646"/>
    </source>
</evidence>
<evidence type="ECO:0000313" key="3">
    <source>
        <dbReference type="Proteomes" id="UP000494206"/>
    </source>
</evidence>
<proteinExistence type="predicted"/>
<dbReference type="Pfam" id="PF00646">
    <property type="entry name" value="F-box"/>
    <property type="match status" value="1"/>
</dbReference>
<dbReference type="InterPro" id="IPR036047">
    <property type="entry name" value="F-box-like_dom_sf"/>
</dbReference>
<accession>A0A8S1EGF9</accession>
<dbReference type="SUPFAM" id="SSF81383">
    <property type="entry name" value="F-box domain"/>
    <property type="match status" value="1"/>
</dbReference>
<feature type="domain" description="F-box" evidence="1">
    <location>
        <begin position="28"/>
        <end position="61"/>
    </location>
</feature>
<dbReference type="AlphaFoldDB" id="A0A8S1EGF9"/>
<name>A0A8S1EGF9_9PELO</name>
<organism evidence="2 3">
    <name type="scientific">Caenorhabditis bovis</name>
    <dbReference type="NCBI Taxonomy" id="2654633"/>
    <lineage>
        <taxon>Eukaryota</taxon>
        <taxon>Metazoa</taxon>
        <taxon>Ecdysozoa</taxon>
        <taxon>Nematoda</taxon>
        <taxon>Chromadorea</taxon>
        <taxon>Rhabditida</taxon>
        <taxon>Rhabditina</taxon>
        <taxon>Rhabditomorpha</taxon>
        <taxon>Rhabditoidea</taxon>
        <taxon>Rhabditidae</taxon>
        <taxon>Peloderinae</taxon>
        <taxon>Caenorhabditis</taxon>
    </lineage>
</organism>
<dbReference type="EMBL" id="CADEPM010000002">
    <property type="protein sequence ID" value="CAB3399236.1"/>
    <property type="molecule type" value="Genomic_DNA"/>
</dbReference>
<comment type="caution">
    <text evidence="2">The sequence shown here is derived from an EMBL/GenBank/DDBJ whole genome shotgun (WGS) entry which is preliminary data.</text>
</comment>
<evidence type="ECO:0000313" key="2">
    <source>
        <dbReference type="EMBL" id="CAB3399236.1"/>
    </source>
</evidence>
<sequence>MVEVEGSIGSENDDLMLVDDIPYNGKNLCDMPPEIVAQIFKYCPAKSRMNLAHCSKNFLALELTIPFHVVSATIRTFDSKDTVSLHIQLIIEGTGAEDAIKASYKECPFYTKHPFLFLGYIYAHNYDVLARNLFQRVVRKTTIPELYINSDFFLSCEEIQMVRGCKDLTLEANNEEDMVTCFKKFDTDEFQHLHVVMDDSEWIRNIHPQITKAKLLNLTMCVTEEVFMSITANSIAVTGENIDEQMLHNFVKRWANGEGPENFKCLAITDTDNIDFEKVIDGLDAVDFDEEMEMHNVSSRSATLCREIMEDEILFVVTGSTDDDQLVIKYPETWV</sequence>
<protein>
    <recommendedName>
        <fullName evidence="1">F-box domain-containing protein</fullName>
    </recommendedName>
</protein>